<dbReference type="EMBL" id="FPHG01000067">
    <property type="protein sequence ID" value="SFV64723.1"/>
    <property type="molecule type" value="Genomic_DNA"/>
</dbReference>
<reference evidence="1" key="1">
    <citation type="submission" date="2016-10" db="EMBL/GenBank/DDBJ databases">
        <authorList>
            <person name="de Groot N.N."/>
        </authorList>
    </citation>
    <scope>NUCLEOTIDE SEQUENCE</scope>
</reference>
<gene>
    <name evidence="1" type="ORF">MNB_SV-9-100</name>
</gene>
<organism evidence="1">
    <name type="scientific">hydrothermal vent metagenome</name>
    <dbReference type="NCBI Taxonomy" id="652676"/>
    <lineage>
        <taxon>unclassified sequences</taxon>
        <taxon>metagenomes</taxon>
        <taxon>ecological metagenomes</taxon>
    </lineage>
</organism>
<proteinExistence type="predicted"/>
<dbReference type="AlphaFoldDB" id="A0A1W1CGA3"/>
<sequence>MGASNFTDTTLSDISKLPLAVNEFVVSGTPSSSTVIPSTKPSSDTIEVWSPFKMKLELDE</sequence>
<name>A0A1W1CGA3_9ZZZZ</name>
<accession>A0A1W1CGA3</accession>
<evidence type="ECO:0000313" key="1">
    <source>
        <dbReference type="EMBL" id="SFV64723.1"/>
    </source>
</evidence>
<protein>
    <submittedName>
        <fullName evidence="1">Uncharacterized protein</fullName>
    </submittedName>
</protein>